<comment type="caution">
    <text evidence="2">The sequence shown here is derived from an EMBL/GenBank/DDBJ whole genome shotgun (WGS) entry which is preliminary data.</text>
</comment>
<dbReference type="RefSeq" id="WP_146372206.1">
    <property type="nucleotide sequence ID" value="NZ_SJPP01000001.1"/>
</dbReference>
<keyword evidence="3" id="KW-1185">Reference proteome</keyword>
<evidence type="ECO:0000313" key="3">
    <source>
        <dbReference type="Proteomes" id="UP000320735"/>
    </source>
</evidence>
<dbReference type="PANTHER" id="PTHR43844">
    <property type="entry name" value="METHIONINE SYNTHASE"/>
    <property type="match status" value="1"/>
</dbReference>
<dbReference type="CDD" id="cd03311">
    <property type="entry name" value="CIMS_C_terminal_like"/>
    <property type="match status" value="1"/>
</dbReference>
<proteinExistence type="predicted"/>
<dbReference type="GO" id="GO:0008270">
    <property type="term" value="F:zinc ion binding"/>
    <property type="evidence" value="ECO:0007669"/>
    <property type="project" value="InterPro"/>
</dbReference>
<gene>
    <name evidence="2" type="primary">metE</name>
    <name evidence="2" type="ORF">CA54_38270</name>
</gene>
<name>A0A5C6BTG6_9PLAN</name>
<dbReference type="GO" id="GO:0032259">
    <property type="term" value="P:methylation"/>
    <property type="evidence" value="ECO:0007669"/>
    <property type="project" value="UniProtKB-KW"/>
</dbReference>
<reference evidence="2 3" key="1">
    <citation type="submission" date="2019-02" db="EMBL/GenBank/DDBJ databases">
        <title>Deep-cultivation of Planctomycetes and their phenomic and genomic characterization uncovers novel biology.</title>
        <authorList>
            <person name="Wiegand S."/>
            <person name="Jogler M."/>
            <person name="Boedeker C."/>
            <person name="Pinto D."/>
            <person name="Vollmers J."/>
            <person name="Rivas-Marin E."/>
            <person name="Kohn T."/>
            <person name="Peeters S.H."/>
            <person name="Heuer A."/>
            <person name="Rast P."/>
            <person name="Oberbeckmann S."/>
            <person name="Bunk B."/>
            <person name="Jeske O."/>
            <person name="Meyerdierks A."/>
            <person name="Storesund J.E."/>
            <person name="Kallscheuer N."/>
            <person name="Luecker S."/>
            <person name="Lage O.M."/>
            <person name="Pohl T."/>
            <person name="Merkel B.J."/>
            <person name="Hornburger P."/>
            <person name="Mueller R.-W."/>
            <person name="Bruemmer F."/>
            <person name="Labrenz M."/>
            <person name="Spormann A.M."/>
            <person name="Op Den Camp H."/>
            <person name="Overmann J."/>
            <person name="Amann R."/>
            <person name="Jetten M.S.M."/>
            <person name="Mascher T."/>
            <person name="Medema M.H."/>
            <person name="Devos D.P."/>
            <person name="Kaster A.-K."/>
            <person name="Ovreas L."/>
            <person name="Rohde M."/>
            <person name="Galperin M.Y."/>
            <person name="Jogler C."/>
        </authorList>
    </citation>
    <scope>NUCLEOTIDE SEQUENCE [LARGE SCALE GENOMIC DNA]</scope>
    <source>
        <strain evidence="2 3">CA54</strain>
    </source>
</reference>
<dbReference type="SUPFAM" id="SSF51726">
    <property type="entry name" value="UROD/MetE-like"/>
    <property type="match status" value="1"/>
</dbReference>
<accession>A0A5C6BTG6</accession>
<dbReference type="Gene3D" id="3.20.20.210">
    <property type="match status" value="1"/>
</dbReference>
<dbReference type="Proteomes" id="UP000320735">
    <property type="component" value="Unassembled WGS sequence"/>
</dbReference>
<dbReference type="PANTHER" id="PTHR43844:SF2">
    <property type="entry name" value="SYNTHASE, VITAMIN-B12 INDEPENDENT, PUTATIVE (AFU_ORTHOLOGUE AFUA_3G12060)-RELATED"/>
    <property type="match status" value="1"/>
</dbReference>
<organism evidence="2 3">
    <name type="scientific">Symmachiella macrocystis</name>
    <dbReference type="NCBI Taxonomy" id="2527985"/>
    <lineage>
        <taxon>Bacteria</taxon>
        <taxon>Pseudomonadati</taxon>
        <taxon>Planctomycetota</taxon>
        <taxon>Planctomycetia</taxon>
        <taxon>Planctomycetales</taxon>
        <taxon>Planctomycetaceae</taxon>
        <taxon>Symmachiella</taxon>
    </lineage>
</organism>
<dbReference type="InterPro" id="IPR038071">
    <property type="entry name" value="UROD/MetE-like_sf"/>
</dbReference>
<dbReference type="Pfam" id="PF01717">
    <property type="entry name" value="Meth_synt_2"/>
    <property type="match status" value="1"/>
</dbReference>
<evidence type="ECO:0000259" key="1">
    <source>
        <dbReference type="Pfam" id="PF01717"/>
    </source>
</evidence>
<dbReference type="EC" id="2.1.1.14" evidence="2"/>
<dbReference type="GO" id="GO:0003871">
    <property type="term" value="F:5-methyltetrahydropteroyltriglutamate-homocysteine S-methyltransferase activity"/>
    <property type="evidence" value="ECO:0007669"/>
    <property type="project" value="UniProtKB-EC"/>
</dbReference>
<protein>
    <submittedName>
        <fullName evidence="2">5-methyltetrahydropteroyltriglutamate--homocysteine methyltransferase</fullName>
        <ecNumber evidence="2">2.1.1.14</ecNumber>
    </submittedName>
</protein>
<keyword evidence="2" id="KW-0489">Methyltransferase</keyword>
<sequence>MSDALLFPTSIVGSMPRPTYVKELISDNCPVPTADYNRTMRGAIHALAALQECAGLDVISDGEWWRKSYIGVIAELAHGFELSLNPADGRPWTVVVDKLSPKQPGFIAREISYLKQITNRKVKATLPAPSLLGERMWDTVKSSTAYPTREEFVQDCVPILRREVELLKEEGVDIVQIDDPHLCLFVDQDVRSRYADPDQSADFAVDMTNQIVEGIEGIKLAVHLCRRAGARVRGEAQFSGGYDPIIKQLNRLNVNHLTMEFTTPVAGDMAVFSKLRDDFEIGLGCVNCEPGEVDSAASIVARVEQALKYLAPERITLNPDCGFAPGSAAVVSLDEVYEKLKNEADAARQLREKYMG</sequence>
<dbReference type="OrthoDB" id="244285at2"/>
<dbReference type="EMBL" id="SJPP01000001">
    <property type="protein sequence ID" value="TWU14957.1"/>
    <property type="molecule type" value="Genomic_DNA"/>
</dbReference>
<dbReference type="AlphaFoldDB" id="A0A5C6BTG6"/>
<evidence type="ECO:0000313" key="2">
    <source>
        <dbReference type="EMBL" id="TWU14957.1"/>
    </source>
</evidence>
<dbReference type="GO" id="GO:0009086">
    <property type="term" value="P:methionine biosynthetic process"/>
    <property type="evidence" value="ECO:0007669"/>
    <property type="project" value="InterPro"/>
</dbReference>
<keyword evidence="2" id="KW-0808">Transferase</keyword>
<feature type="domain" description="Cobalamin-independent methionine synthase MetE C-terminal/archaeal" evidence="1">
    <location>
        <begin position="7"/>
        <end position="348"/>
    </location>
</feature>
<dbReference type="InterPro" id="IPR002629">
    <property type="entry name" value="Met_Synth_C/arc"/>
</dbReference>